<dbReference type="InterPro" id="IPR025961">
    <property type="entry name" value="Metal_resist"/>
</dbReference>
<evidence type="ECO:0000313" key="3">
    <source>
        <dbReference type="Proteomes" id="UP000198539"/>
    </source>
</evidence>
<dbReference type="AlphaFoldDB" id="A0A1H3C3Q6"/>
<feature type="transmembrane region" description="Helical" evidence="1">
    <location>
        <begin position="12"/>
        <end position="37"/>
    </location>
</feature>
<dbReference type="OrthoDB" id="7865640at2"/>
<keyword evidence="1" id="KW-0472">Membrane</keyword>
<evidence type="ECO:0000313" key="2">
    <source>
        <dbReference type="EMBL" id="SDX48797.1"/>
    </source>
</evidence>
<reference evidence="2 3" key="1">
    <citation type="submission" date="2016-10" db="EMBL/GenBank/DDBJ databases">
        <authorList>
            <person name="de Groot N.N."/>
        </authorList>
    </citation>
    <scope>NUCLEOTIDE SEQUENCE [LARGE SCALE GENOMIC DNA]</scope>
    <source>
        <strain evidence="2 3">CGMCC 1.8894</strain>
    </source>
</reference>
<keyword evidence="1" id="KW-0812">Transmembrane</keyword>
<organism evidence="2 3">
    <name type="scientific">Roseicitreum antarcticum</name>
    <dbReference type="NCBI Taxonomy" id="564137"/>
    <lineage>
        <taxon>Bacteria</taxon>
        <taxon>Pseudomonadati</taxon>
        <taxon>Pseudomonadota</taxon>
        <taxon>Alphaproteobacteria</taxon>
        <taxon>Rhodobacterales</taxon>
        <taxon>Paracoccaceae</taxon>
        <taxon>Roseicitreum</taxon>
    </lineage>
</organism>
<gene>
    <name evidence="2" type="ORF">SAMN04488238_1097</name>
</gene>
<keyword evidence="3" id="KW-1185">Reference proteome</keyword>
<proteinExistence type="predicted"/>
<dbReference type="Proteomes" id="UP000198539">
    <property type="component" value="Unassembled WGS sequence"/>
</dbReference>
<name>A0A1H3C3Q6_9RHOB</name>
<dbReference type="EMBL" id="FNOM01000009">
    <property type="protein sequence ID" value="SDX48797.1"/>
    <property type="molecule type" value="Genomic_DNA"/>
</dbReference>
<sequence length="192" mass="20237">MTNETQKPAAPRWMRIVLVVSLALNLGVAGVMGGAVLRWGGADGPPRVGQNAVPGDLSFRTAVSALPEADRRDMRENLRRQFRLSREAHRAGERGVPPAGAGGDAPGGIATAAPADGVIEALRAPEFDPRVITRALAAPMLRANALAEQGHSALVARIAAMPLDERRAYADRLMQAFADRADGTPGRPGPRD</sequence>
<keyword evidence="1" id="KW-1133">Transmembrane helix</keyword>
<evidence type="ECO:0000256" key="1">
    <source>
        <dbReference type="SAM" id="Phobius"/>
    </source>
</evidence>
<dbReference type="Pfam" id="PF13801">
    <property type="entry name" value="Metal_resist"/>
    <property type="match status" value="1"/>
</dbReference>
<protein>
    <submittedName>
        <fullName evidence="2">Heavy-metal resistance</fullName>
    </submittedName>
</protein>
<accession>A0A1H3C3Q6</accession>
<dbReference type="RefSeq" id="WP_092891133.1">
    <property type="nucleotide sequence ID" value="NZ_CP061498.1"/>
</dbReference>
<dbReference type="STRING" id="564137.SAMN04488238_1097"/>